<sequence>MSTTPLPPASDIAPVTIEDEMRRSYLDYAMSVIVSRALPDVRDGLKPVHRRILYAMKEGGYDSTKPYKKSARIVGDVMGKYHPHGDSAIYDAMVRMAQDFSMRLPLIDGQGNFGSMDGDPAAAMRYTEARLAKAAEALLDDIDKDTVDFQANYDDSGKEPTVVPARFPNLLVNGAGGIAVGMATNIPTHNLSEVVDACCAYIDNNDVTDEELMEFVPGPDFPTGGMILGRSGVRSALMTGRGSVIIRAKTEIEEIRKDRFAIVATEIPYQVNKSKLMERIGEVVNDKTIEGIADLRDESDRDGVRVVIELKRDAVPDVVLAQLFRHTQLQTSFGVNMLALNGGRPELMNLRQIIVAFVRFREQVITRRTEFLLGKARERAHTLVGLAVAVANLDAMIALIRSAPDPVWAREQMMEREWPAMDVAPLIALIDEPGRGVSEAGTYRLSEEQARAILDLRLHRLTGLERDRIGAELKDVTDQIADYLETLANRAKLLGILRDELVEMKERFGTPRRTEIQELEFEADIEDLIQREDMVVTVSQSGYVKRVPLSTYRAQKRGGKGRSGMSMKAEDAVSDLFVANTHTPLLLFSSRGMVYKLKVYRLPLGNPQARGKAFVNLLPLIDGETITTVLPLPEDEAVWADLHVVFATSKGNVRRNRLSDFANIRSNGLIAMKLEEEGERLIAVRTCSEADDVLLATGGGKCIRFEVADVRVFAGRTSTGVRGIRLADGDEVISMTTLHHVDSSPEERAAFLKMKRDEGVDMEGEAAPEADEVPTEAVTISPERYEELKGLEQYVLTVTERGYGKRTSSYEYRVTGRGGQGIWNMEMGERNGSIVAAFPVEDSHQVMMVTNGGQVIRMPIHDVRIAGRKTLGVTLFRVGADERVVSVASIAEDEDTNGNGTNGNGADPNGGEPNGIDPNGGGTASVDDAAGNEAAPGDTPGDTIE</sequence>
<dbReference type="InterPro" id="IPR013760">
    <property type="entry name" value="Topo_IIA-like_dom_sf"/>
</dbReference>
<evidence type="ECO:0000256" key="1">
    <source>
        <dbReference type="ARBA" id="ARBA00000185"/>
    </source>
</evidence>
<evidence type="ECO:0000313" key="12">
    <source>
        <dbReference type="EMBL" id="NUB19867.1"/>
    </source>
</evidence>
<dbReference type="Pfam" id="PF00521">
    <property type="entry name" value="DNA_topoisoIV"/>
    <property type="match status" value="1"/>
</dbReference>
<feature type="short sequence motif" description="GyrA-box" evidence="8">
    <location>
        <begin position="555"/>
        <end position="561"/>
    </location>
</feature>
<feature type="domain" description="Topo IIA-type catalytic" evidence="11">
    <location>
        <begin position="38"/>
        <end position="534"/>
    </location>
</feature>
<dbReference type="SMART" id="SM00434">
    <property type="entry name" value="TOP4c"/>
    <property type="match status" value="1"/>
</dbReference>
<keyword evidence="6 8" id="KW-0238">DNA-binding</keyword>
<keyword evidence="7 8" id="KW-0413">Isomerase</keyword>
<comment type="miscellaneous">
    <text evidence="8">Few gyrases are as efficient as E.coli at forming negative supercoils. Not all organisms have 2 type II topoisomerases; in organisms with a single type II topoisomerase this enzyme also has to decatenate newly replicated chromosomes.</text>
</comment>
<proteinExistence type="inferred from homology"/>
<comment type="catalytic activity">
    <reaction evidence="1 8 9">
        <text>ATP-dependent breakage, passage and rejoining of double-stranded DNA.</text>
        <dbReference type="EC" id="5.6.2.2"/>
    </reaction>
</comment>
<dbReference type="CDD" id="cd00187">
    <property type="entry name" value="TOP4c"/>
    <property type="match status" value="1"/>
</dbReference>
<dbReference type="Gene3D" id="2.120.10.90">
    <property type="entry name" value="DNA gyrase/topoisomerase IV, subunit A, C-terminal"/>
    <property type="match status" value="1"/>
</dbReference>
<comment type="caution">
    <text evidence="12">The sequence shown here is derived from an EMBL/GenBank/DDBJ whole genome shotgun (WGS) entry which is preliminary data.</text>
</comment>
<comment type="similarity">
    <text evidence="2 8">Belongs to the type II topoisomerase GyrA/ParC subunit family.</text>
</comment>
<dbReference type="PANTHER" id="PTHR43493">
    <property type="entry name" value="DNA GYRASE/TOPOISOMERASE SUBUNIT A"/>
    <property type="match status" value="1"/>
</dbReference>
<dbReference type="InterPro" id="IPR002205">
    <property type="entry name" value="Topo_IIA_dom_A"/>
</dbReference>
<dbReference type="InterPro" id="IPR013758">
    <property type="entry name" value="Topo_IIA_A/C_ab"/>
</dbReference>
<dbReference type="Proteomes" id="UP000639419">
    <property type="component" value="Unassembled WGS sequence"/>
</dbReference>
<organism evidence="12 13">
    <name type="scientific">Azospirillum formosense</name>
    <dbReference type="NCBI Taxonomy" id="861533"/>
    <lineage>
        <taxon>Bacteria</taxon>
        <taxon>Pseudomonadati</taxon>
        <taxon>Pseudomonadota</taxon>
        <taxon>Alphaproteobacteria</taxon>
        <taxon>Rhodospirillales</taxon>
        <taxon>Azospirillaceae</taxon>
        <taxon>Azospirillum</taxon>
    </lineage>
</organism>
<accession>A0ABX2KX03</accession>
<feature type="region of interest" description="Disordered" evidence="10">
    <location>
        <begin position="889"/>
        <end position="945"/>
    </location>
</feature>
<dbReference type="InterPro" id="IPR050220">
    <property type="entry name" value="Type_II_DNA_Topoisomerases"/>
</dbReference>
<dbReference type="HAMAP" id="MF_01897">
    <property type="entry name" value="GyrA"/>
    <property type="match status" value="1"/>
</dbReference>
<feature type="active site" description="O-(5'-phospho-DNA)-tyrosine intermediate" evidence="8 9">
    <location>
        <position position="126"/>
    </location>
</feature>
<dbReference type="NCBIfam" id="NF004044">
    <property type="entry name" value="PRK05561.1"/>
    <property type="match status" value="1"/>
</dbReference>
<comment type="subunit">
    <text evidence="8">Heterotetramer, composed of two GyrA and two GyrB chains. In the heterotetramer, GyrA contains the active site tyrosine that forms a transient covalent intermediate with DNA, while GyrB binds cofactors and catalyzes ATP hydrolysis.</text>
</comment>
<dbReference type="RefSeq" id="WP_174438988.1">
    <property type="nucleotide sequence ID" value="NZ_BAABCC010000057.1"/>
</dbReference>
<protein>
    <recommendedName>
        <fullName evidence="8">DNA gyrase subunit A</fullName>
        <ecNumber evidence="8">5.6.2.2</ecNumber>
    </recommendedName>
</protein>
<dbReference type="NCBIfam" id="NF004043">
    <property type="entry name" value="PRK05560.1"/>
    <property type="match status" value="1"/>
</dbReference>
<dbReference type="Gene3D" id="1.10.268.10">
    <property type="entry name" value="Topoisomerase, domain 3"/>
    <property type="match status" value="1"/>
</dbReference>
<keyword evidence="5 8" id="KW-0799">Topoisomerase</keyword>
<dbReference type="InterPro" id="IPR035516">
    <property type="entry name" value="Gyrase/topoIV_suA_C"/>
</dbReference>
<comment type="subcellular location">
    <subcellularLocation>
        <location evidence="8">Cytoplasm</location>
    </subcellularLocation>
</comment>
<evidence type="ECO:0000313" key="13">
    <source>
        <dbReference type="Proteomes" id="UP000639419"/>
    </source>
</evidence>
<gene>
    <name evidence="8 12" type="primary">gyrA</name>
    <name evidence="12" type="ORF">GBZ26_11655</name>
</gene>
<evidence type="ECO:0000256" key="4">
    <source>
        <dbReference type="ARBA" id="ARBA00022840"/>
    </source>
</evidence>
<dbReference type="InterPro" id="IPR006691">
    <property type="entry name" value="GyrA/parC_rep"/>
</dbReference>
<dbReference type="InterPro" id="IPR005743">
    <property type="entry name" value="GyrA"/>
</dbReference>
<dbReference type="PANTHER" id="PTHR43493:SF5">
    <property type="entry name" value="DNA GYRASE SUBUNIT A, CHLOROPLASTIC_MITOCHONDRIAL"/>
    <property type="match status" value="1"/>
</dbReference>
<evidence type="ECO:0000256" key="10">
    <source>
        <dbReference type="SAM" id="MobiDB-lite"/>
    </source>
</evidence>
<evidence type="ECO:0000256" key="6">
    <source>
        <dbReference type="ARBA" id="ARBA00023125"/>
    </source>
</evidence>
<reference evidence="12 13" key="1">
    <citation type="submission" date="2019-10" db="EMBL/GenBank/DDBJ databases">
        <title>Genome sequence of Azospirillum formosense CC-Nfb-7.</title>
        <authorList>
            <person name="Ambrosini A."/>
            <person name="Sant'Anna F.H."/>
            <person name="Cassan F.D."/>
            <person name="Souza E.M."/>
            <person name="Passaglia L.M.P."/>
        </authorList>
    </citation>
    <scope>NUCLEOTIDE SEQUENCE [LARGE SCALE GENOMIC DNA]</scope>
    <source>
        <strain evidence="12 13">CC-NFb-7</strain>
    </source>
</reference>
<dbReference type="EMBL" id="WHOR01000070">
    <property type="protein sequence ID" value="NUB19867.1"/>
    <property type="molecule type" value="Genomic_DNA"/>
</dbReference>
<name>A0ABX2KX03_9PROT</name>
<dbReference type="PROSITE" id="PS52040">
    <property type="entry name" value="TOPO_IIA"/>
    <property type="match status" value="1"/>
</dbReference>
<comment type="function">
    <text evidence="8">A type II topoisomerase that negatively supercoils closed circular double-stranded (ds) DNA in an ATP-dependent manner to modulate DNA topology and maintain chromosomes in an underwound state. Negative supercoiling favors strand separation, and DNA replication, transcription, recombination and repair, all of which involve strand separation. Also able to catalyze the interconversion of other topological isomers of dsDNA rings, including catenanes and knotted rings. Type II topoisomerases break and join 2 DNA strands simultaneously in an ATP-dependent manner.</text>
</comment>
<evidence type="ECO:0000256" key="7">
    <source>
        <dbReference type="ARBA" id="ARBA00023235"/>
    </source>
</evidence>
<dbReference type="NCBIfam" id="TIGR01063">
    <property type="entry name" value="gyrA"/>
    <property type="match status" value="1"/>
</dbReference>
<evidence type="ECO:0000256" key="5">
    <source>
        <dbReference type="ARBA" id="ARBA00023029"/>
    </source>
</evidence>
<dbReference type="InterPro" id="IPR013757">
    <property type="entry name" value="Topo_IIA_A_a_sf"/>
</dbReference>
<keyword evidence="13" id="KW-1185">Reference proteome</keyword>
<evidence type="ECO:0000256" key="3">
    <source>
        <dbReference type="ARBA" id="ARBA00022741"/>
    </source>
</evidence>
<keyword evidence="4 8" id="KW-0067">ATP-binding</keyword>
<evidence type="ECO:0000256" key="8">
    <source>
        <dbReference type="HAMAP-Rule" id="MF_01897"/>
    </source>
</evidence>
<keyword evidence="3 8" id="KW-0547">Nucleotide-binding</keyword>
<evidence type="ECO:0000259" key="11">
    <source>
        <dbReference type="PROSITE" id="PS52040"/>
    </source>
</evidence>
<evidence type="ECO:0000256" key="9">
    <source>
        <dbReference type="PROSITE-ProRule" id="PRU01384"/>
    </source>
</evidence>
<dbReference type="SUPFAM" id="SSF56719">
    <property type="entry name" value="Type II DNA topoisomerase"/>
    <property type="match status" value="1"/>
</dbReference>
<evidence type="ECO:0000256" key="2">
    <source>
        <dbReference type="ARBA" id="ARBA00008263"/>
    </source>
</evidence>
<dbReference type="Gene3D" id="3.30.1360.40">
    <property type="match status" value="1"/>
</dbReference>
<dbReference type="EC" id="5.6.2.2" evidence="8"/>
<dbReference type="Gene3D" id="3.90.199.10">
    <property type="entry name" value="Topoisomerase II, domain 5"/>
    <property type="match status" value="1"/>
</dbReference>
<keyword evidence="8" id="KW-0963">Cytoplasm</keyword>
<dbReference type="SUPFAM" id="SSF101904">
    <property type="entry name" value="GyrA/ParC C-terminal domain-like"/>
    <property type="match status" value="1"/>
</dbReference>
<dbReference type="Pfam" id="PF03989">
    <property type="entry name" value="DNA_gyraseA_C"/>
    <property type="match status" value="6"/>
</dbReference>